<evidence type="ECO:0000256" key="1">
    <source>
        <dbReference type="ARBA" id="ARBA00001947"/>
    </source>
</evidence>
<evidence type="ECO:0000313" key="8">
    <source>
        <dbReference type="EMBL" id="PRY14623.1"/>
    </source>
</evidence>
<accession>A0A2T0R3Q4</accession>
<dbReference type="InterPro" id="IPR011032">
    <property type="entry name" value="GroES-like_sf"/>
</dbReference>
<keyword evidence="9" id="KW-1185">Reference proteome</keyword>
<dbReference type="EMBL" id="PVZF01000006">
    <property type="protein sequence ID" value="PRY14623.1"/>
    <property type="molecule type" value="Genomic_DNA"/>
</dbReference>
<evidence type="ECO:0000256" key="4">
    <source>
        <dbReference type="ARBA" id="ARBA00022833"/>
    </source>
</evidence>
<organism evidence="8 9">
    <name type="scientific">Kineococcus rhizosphaerae</name>
    <dbReference type="NCBI Taxonomy" id="559628"/>
    <lineage>
        <taxon>Bacteria</taxon>
        <taxon>Bacillati</taxon>
        <taxon>Actinomycetota</taxon>
        <taxon>Actinomycetes</taxon>
        <taxon>Kineosporiales</taxon>
        <taxon>Kineosporiaceae</taxon>
        <taxon>Kineococcus</taxon>
    </lineage>
</organism>
<dbReference type="InterPro" id="IPR013149">
    <property type="entry name" value="ADH-like_C"/>
</dbReference>
<dbReference type="InterPro" id="IPR013154">
    <property type="entry name" value="ADH-like_N"/>
</dbReference>
<dbReference type="OrthoDB" id="334894at2"/>
<dbReference type="SUPFAM" id="SSF50129">
    <property type="entry name" value="GroES-like"/>
    <property type="match status" value="1"/>
</dbReference>
<comment type="cofactor">
    <cofactor evidence="1 6">
        <name>Zn(2+)</name>
        <dbReference type="ChEBI" id="CHEBI:29105"/>
    </cofactor>
</comment>
<dbReference type="SUPFAM" id="SSF51735">
    <property type="entry name" value="NAD(P)-binding Rossmann-fold domains"/>
    <property type="match status" value="1"/>
</dbReference>
<evidence type="ECO:0000259" key="7">
    <source>
        <dbReference type="SMART" id="SM00829"/>
    </source>
</evidence>
<dbReference type="AlphaFoldDB" id="A0A2T0R3Q4"/>
<evidence type="ECO:0000256" key="3">
    <source>
        <dbReference type="ARBA" id="ARBA00022723"/>
    </source>
</evidence>
<dbReference type="PANTHER" id="PTHR43350">
    <property type="entry name" value="NAD-DEPENDENT ALCOHOL DEHYDROGENASE"/>
    <property type="match status" value="1"/>
</dbReference>
<dbReference type="Gene3D" id="3.90.180.10">
    <property type="entry name" value="Medium-chain alcohol dehydrogenases, catalytic domain"/>
    <property type="match status" value="1"/>
</dbReference>
<proteinExistence type="inferred from homology"/>
<reference evidence="8 9" key="1">
    <citation type="submission" date="2018-03" db="EMBL/GenBank/DDBJ databases">
        <title>Genomic Encyclopedia of Archaeal and Bacterial Type Strains, Phase II (KMG-II): from individual species to whole genera.</title>
        <authorList>
            <person name="Goeker M."/>
        </authorList>
    </citation>
    <scope>NUCLEOTIDE SEQUENCE [LARGE SCALE GENOMIC DNA]</scope>
    <source>
        <strain evidence="8 9">DSM 19711</strain>
    </source>
</reference>
<dbReference type="Pfam" id="PF08240">
    <property type="entry name" value="ADH_N"/>
    <property type="match status" value="1"/>
</dbReference>
<dbReference type="SMART" id="SM00829">
    <property type="entry name" value="PKS_ER"/>
    <property type="match status" value="1"/>
</dbReference>
<comment type="caution">
    <text evidence="8">The sequence shown here is derived from an EMBL/GenBank/DDBJ whole genome shotgun (WGS) entry which is preliminary data.</text>
</comment>
<dbReference type="Gene3D" id="3.40.50.720">
    <property type="entry name" value="NAD(P)-binding Rossmann-like Domain"/>
    <property type="match status" value="1"/>
</dbReference>
<evidence type="ECO:0000313" key="9">
    <source>
        <dbReference type="Proteomes" id="UP000238083"/>
    </source>
</evidence>
<dbReference type="PANTHER" id="PTHR43350:SF21">
    <property type="entry name" value="S-NITROSOMYCOTHIOL REDUCTASE MSCR"/>
    <property type="match status" value="1"/>
</dbReference>
<evidence type="ECO:0000256" key="5">
    <source>
        <dbReference type="ARBA" id="ARBA00023002"/>
    </source>
</evidence>
<dbReference type="PROSITE" id="PS00059">
    <property type="entry name" value="ADH_ZINC"/>
    <property type="match status" value="1"/>
</dbReference>
<keyword evidence="4 6" id="KW-0862">Zinc</keyword>
<keyword evidence="5" id="KW-0560">Oxidoreductase</keyword>
<comment type="similarity">
    <text evidence="2 6">Belongs to the zinc-containing alcohol dehydrogenase family.</text>
</comment>
<dbReference type="Proteomes" id="UP000238083">
    <property type="component" value="Unassembled WGS sequence"/>
</dbReference>
<dbReference type="InterPro" id="IPR020843">
    <property type="entry name" value="ER"/>
</dbReference>
<dbReference type="Pfam" id="PF00107">
    <property type="entry name" value="ADH_zinc_N"/>
    <property type="match status" value="1"/>
</dbReference>
<sequence>MSLVPAAVLDPAAGLRVEEIATPDDLGPGLVRVAVKAAGVCHSDLHVLDGDWPATEPLVLGHEGAGVVTGTGAGVRDVAVGDHVVLSWFAPCRRCADCARGRPWTCSGTRSLDNRLPDGTVPSVRAADGTPVAPFLGLGAFAAEVVVAESAVVPLPPEVPFEVAALIGCSVATGVGAVTNTAAVRPGDSAVVVGCGGVGLAVVMGLRLVGANPVVAVDLSDERLEAARGFGASHVLRGDDPDLVARVHALTGRGADFAFEAIGRPRTIELLPELVAPGGAGVLVGMTSYDATVTIRPFDLADAGKRLLGCNYGSSIAQVDFPRLARAHLAGNLPLGDLVGRTVPLDDLGSALDDLRAARGLRTVVTFG</sequence>
<protein>
    <submittedName>
        <fullName evidence="8">S-(Hydroxymethyl)glutathione dehydrogenase/alcohol dehydrogenase</fullName>
    </submittedName>
</protein>
<dbReference type="GO" id="GO:0008270">
    <property type="term" value="F:zinc ion binding"/>
    <property type="evidence" value="ECO:0007669"/>
    <property type="project" value="InterPro"/>
</dbReference>
<dbReference type="FunFam" id="3.40.50.720:FF:000003">
    <property type="entry name" value="S-(hydroxymethyl)glutathione dehydrogenase"/>
    <property type="match status" value="1"/>
</dbReference>
<feature type="domain" description="Enoyl reductase (ER)" evidence="7">
    <location>
        <begin position="12"/>
        <end position="365"/>
    </location>
</feature>
<dbReference type="RefSeq" id="WP_106211107.1">
    <property type="nucleotide sequence ID" value="NZ_PVZF01000006.1"/>
</dbReference>
<evidence type="ECO:0000256" key="2">
    <source>
        <dbReference type="ARBA" id="ARBA00008072"/>
    </source>
</evidence>
<dbReference type="GO" id="GO:0016491">
    <property type="term" value="F:oxidoreductase activity"/>
    <property type="evidence" value="ECO:0007669"/>
    <property type="project" value="UniProtKB-KW"/>
</dbReference>
<evidence type="ECO:0000256" key="6">
    <source>
        <dbReference type="RuleBase" id="RU361277"/>
    </source>
</evidence>
<name>A0A2T0R3Q4_9ACTN</name>
<dbReference type="InterPro" id="IPR036291">
    <property type="entry name" value="NAD(P)-bd_dom_sf"/>
</dbReference>
<dbReference type="InterPro" id="IPR002328">
    <property type="entry name" value="ADH_Zn_CS"/>
</dbReference>
<gene>
    <name evidence="8" type="ORF">CLV37_106182</name>
</gene>
<keyword evidence="3 6" id="KW-0479">Metal-binding</keyword>